<protein>
    <submittedName>
        <fullName evidence="6">Uncharacterized protein</fullName>
    </submittedName>
</protein>
<evidence type="ECO:0000256" key="4">
    <source>
        <dbReference type="ARBA" id="ARBA00023136"/>
    </source>
</evidence>
<keyword evidence="7" id="KW-1185">Reference proteome</keyword>
<reference evidence="6" key="1">
    <citation type="submission" date="2021-02" db="EMBL/GenBank/DDBJ databases">
        <authorList>
            <person name="Dougan E. K."/>
            <person name="Rhodes N."/>
            <person name="Thang M."/>
            <person name="Chan C."/>
        </authorList>
    </citation>
    <scope>NUCLEOTIDE SEQUENCE</scope>
</reference>
<evidence type="ECO:0000256" key="1">
    <source>
        <dbReference type="ARBA" id="ARBA00004141"/>
    </source>
</evidence>
<keyword evidence="4 5" id="KW-0472">Membrane</keyword>
<dbReference type="Pfam" id="PF01925">
    <property type="entry name" value="TauE"/>
    <property type="match status" value="1"/>
</dbReference>
<dbReference type="OrthoDB" id="434519at2759"/>
<feature type="transmembrane region" description="Helical" evidence="5">
    <location>
        <begin position="161"/>
        <end position="182"/>
    </location>
</feature>
<keyword evidence="3 5" id="KW-1133">Transmembrane helix</keyword>
<feature type="transmembrane region" description="Helical" evidence="5">
    <location>
        <begin position="72"/>
        <end position="92"/>
    </location>
</feature>
<dbReference type="PANTHER" id="PTHR14255">
    <property type="entry name" value="CEREBLON"/>
    <property type="match status" value="1"/>
</dbReference>
<evidence type="ECO:0000313" key="7">
    <source>
        <dbReference type="Proteomes" id="UP000654075"/>
    </source>
</evidence>
<evidence type="ECO:0000256" key="3">
    <source>
        <dbReference type="ARBA" id="ARBA00022989"/>
    </source>
</evidence>
<dbReference type="OMA" id="MVHEIKD"/>
<dbReference type="GO" id="GO:0016567">
    <property type="term" value="P:protein ubiquitination"/>
    <property type="evidence" value="ECO:0007669"/>
    <property type="project" value="TreeGrafter"/>
</dbReference>
<proteinExistence type="predicted"/>
<evidence type="ECO:0000256" key="5">
    <source>
        <dbReference type="SAM" id="Phobius"/>
    </source>
</evidence>
<feature type="non-terminal residue" evidence="6">
    <location>
        <position position="260"/>
    </location>
</feature>
<feature type="transmembrane region" description="Helical" evidence="5">
    <location>
        <begin position="33"/>
        <end position="52"/>
    </location>
</feature>
<dbReference type="GO" id="GO:0031464">
    <property type="term" value="C:Cul4A-RING E3 ubiquitin ligase complex"/>
    <property type="evidence" value="ECO:0007669"/>
    <property type="project" value="TreeGrafter"/>
</dbReference>
<dbReference type="InterPro" id="IPR002781">
    <property type="entry name" value="TM_pro_TauE-like"/>
</dbReference>
<evidence type="ECO:0000256" key="2">
    <source>
        <dbReference type="ARBA" id="ARBA00022692"/>
    </source>
</evidence>
<comment type="subcellular location">
    <subcellularLocation>
        <location evidence="1">Membrane</location>
        <topology evidence="1">Multi-pass membrane protein</topology>
    </subcellularLocation>
</comment>
<dbReference type="EMBL" id="CAJNNV010025132">
    <property type="protein sequence ID" value="CAE8612599.1"/>
    <property type="molecule type" value="Genomic_DNA"/>
</dbReference>
<comment type="caution">
    <text evidence="6">The sequence shown here is derived from an EMBL/GenBank/DDBJ whole genome shotgun (WGS) entry which is preliminary data.</text>
</comment>
<evidence type="ECO:0000313" key="6">
    <source>
        <dbReference type="EMBL" id="CAE8612599.1"/>
    </source>
</evidence>
<dbReference type="AlphaFoldDB" id="A0A813FKR5"/>
<feature type="transmembrane region" description="Helical" evidence="5">
    <location>
        <begin position="121"/>
        <end position="141"/>
    </location>
</feature>
<feature type="transmembrane region" description="Helical" evidence="5">
    <location>
        <begin position="189"/>
        <end position="205"/>
    </location>
</feature>
<gene>
    <name evidence="6" type="ORF">PGLA1383_LOCUS30391</name>
</gene>
<keyword evidence="2 5" id="KW-0812">Transmembrane</keyword>
<sequence>DCELSEEDEPGVGVSRTLMGNGRVRASGVGTPWFKVLLLSSCFLGCVVLTILKGGGHGSVIGIECGSASFWLLSWACIPWVIAFGVIFRRMLIAETEVKEQDGHEFQSTDIRWDSKTTIRYPLLCTLAGILAGLFGVGGGIVKGPLMLEMGVSPRVAAATAATMILFTSGSACVSFQVFGLLEPTYGQPYFVLGFGCTVLGQWVVNEWMQGAKRQSPPVLSIGVVMALSTFLVLLQAAGDFESKDFAELIVPSDLCSDSA</sequence>
<dbReference type="PANTHER" id="PTHR14255:SF3">
    <property type="entry name" value="SULFITE EXPORTER TAUE_SAFE FAMILY PROTEIN 5-RELATED"/>
    <property type="match status" value="1"/>
</dbReference>
<organism evidence="6 7">
    <name type="scientific">Polarella glacialis</name>
    <name type="common">Dinoflagellate</name>
    <dbReference type="NCBI Taxonomy" id="89957"/>
    <lineage>
        <taxon>Eukaryota</taxon>
        <taxon>Sar</taxon>
        <taxon>Alveolata</taxon>
        <taxon>Dinophyceae</taxon>
        <taxon>Suessiales</taxon>
        <taxon>Suessiaceae</taxon>
        <taxon>Polarella</taxon>
    </lineage>
</organism>
<dbReference type="GO" id="GO:0016020">
    <property type="term" value="C:membrane"/>
    <property type="evidence" value="ECO:0007669"/>
    <property type="project" value="UniProtKB-SubCell"/>
</dbReference>
<feature type="transmembrane region" description="Helical" evidence="5">
    <location>
        <begin position="217"/>
        <end position="235"/>
    </location>
</feature>
<name>A0A813FKR5_POLGL</name>
<dbReference type="Proteomes" id="UP000654075">
    <property type="component" value="Unassembled WGS sequence"/>
</dbReference>
<accession>A0A813FKR5</accession>